<dbReference type="GO" id="GO:0034066">
    <property type="term" value="C:Ric1-Rgp1 guanyl-nucleotide exchange factor complex"/>
    <property type="evidence" value="ECO:0007669"/>
    <property type="project" value="InterPro"/>
</dbReference>
<dbReference type="AlphaFoldDB" id="A0A915KZA7"/>
<organism evidence="1 2">
    <name type="scientific">Romanomermis culicivorax</name>
    <name type="common">Nematode worm</name>
    <dbReference type="NCBI Taxonomy" id="13658"/>
    <lineage>
        <taxon>Eukaryota</taxon>
        <taxon>Metazoa</taxon>
        <taxon>Ecdysozoa</taxon>
        <taxon>Nematoda</taxon>
        <taxon>Enoplea</taxon>
        <taxon>Dorylaimia</taxon>
        <taxon>Mermithida</taxon>
        <taxon>Mermithoidea</taxon>
        <taxon>Mermithidae</taxon>
        <taxon>Romanomermis</taxon>
    </lineage>
</organism>
<keyword evidence="1" id="KW-1185">Reference proteome</keyword>
<dbReference type="GO" id="GO:0005829">
    <property type="term" value="C:cytosol"/>
    <property type="evidence" value="ECO:0007669"/>
    <property type="project" value="TreeGrafter"/>
</dbReference>
<dbReference type="GO" id="GO:0042147">
    <property type="term" value="P:retrograde transport, endosome to Golgi"/>
    <property type="evidence" value="ECO:0007669"/>
    <property type="project" value="TreeGrafter"/>
</dbReference>
<dbReference type="GO" id="GO:0000139">
    <property type="term" value="C:Golgi membrane"/>
    <property type="evidence" value="ECO:0007669"/>
    <property type="project" value="TreeGrafter"/>
</dbReference>
<sequence length="139" mass="15896">MLVPIGRPTLLRAGLCTCPSTDDQQNSRIICISCNRERLLFAILTAKDVSIFWSNPQIMLLKYGRPETSRENYGENLWLLWKPDSSSLVISTSKNYLLFYKLEFTFDFDSYQIENNLSALPNLKFLPGPIVKISAAISW</sequence>
<dbReference type="WBParaSite" id="nRc.2.0.1.t44157-RA">
    <property type="protein sequence ID" value="nRc.2.0.1.t44157-RA"/>
    <property type="gene ID" value="nRc.2.0.1.g44157"/>
</dbReference>
<name>A0A915KZA7_ROMCU</name>
<evidence type="ECO:0000313" key="1">
    <source>
        <dbReference type="Proteomes" id="UP000887565"/>
    </source>
</evidence>
<evidence type="ECO:0000313" key="2">
    <source>
        <dbReference type="WBParaSite" id="nRc.2.0.1.t44157-RA"/>
    </source>
</evidence>
<dbReference type="PANTHER" id="PTHR22746">
    <property type="entry name" value="RAB6A-GEF COMPLEX PARTNER PROTEIN 1"/>
    <property type="match status" value="1"/>
</dbReference>
<dbReference type="Proteomes" id="UP000887565">
    <property type="component" value="Unplaced"/>
</dbReference>
<dbReference type="PANTHER" id="PTHR22746:SF10">
    <property type="entry name" value="GUANINE NUCLEOTIDE EXCHANGE FACTOR SUBUNIT RIC1"/>
    <property type="match status" value="1"/>
</dbReference>
<protein>
    <submittedName>
        <fullName evidence="2">Uncharacterized protein</fullName>
    </submittedName>
</protein>
<dbReference type="InterPro" id="IPR040096">
    <property type="entry name" value="Ric1"/>
</dbReference>
<reference evidence="2" key="1">
    <citation type="submission" date="2022-11" db="UniProtKB">
        <authorList>
            <consortium name="WormBaseParasite"/>
        </authorList>
    </citation>
    <scope>IDENTIFICATION</scope>
</reference>
<accession>A0A915KZA7</accession>
<proteinExistence type="predicted"/>
<dbReference type="GO" id="GO:0006886">
    <property type="term" value="P:intracellular protein transport"/>
    <property type="evidence" value="ECO:0007669"/>
    <property type="project" value="InterPro"/>
</dbReference>